<protein>
    <submittedName>
        <fullName evidence="2">Uncharacterized protein</fullName>
    </submittedName>
</protein>
<feature type="compositionally biased region" description="Basic and acidic residues" evidence="1">
    <location>
        <begin position="66"/>
        <end position="88"/>
    </location>
</feature>
<feature type="compositionally biased region" description="Acidic residues" evidence="1">
    <location>
        <begin position="12"/>
        <end position="25"/>
    </location>
</feature>
<organism evidence="2 3">
    <name type="scientific">Ricinus communis</name>
    <name type="common">Castor bean</name>
    <dbReference type="NCBI Taxonomy" id="3988"/>
    <lineage>
        <taxon>Eukaryota</taxon>
        <taxon>Viridiplantae</taxon>
        <taxon>Streptophyta</taxon>
        <taxon>Embryophyta</taxon>
        <taxon>Tracheophyta</taxon>
        <taxon>Spermatophyta</taxon>
        <taxon>Magnoliopsida</taxon>
        <taxon>eudicotyledons</taxon>
        <taxon>Gunneridae</taxon>
        <taxon>Pentapetalae</taxon>
        <taxon>rosids</taxon>
        <taxon>fabids</taxon>
        <taxon>Malpighiales</taxon>
        <taxon>Euphorbiaceae</taxon>
        <taxon>Acalyphoideae</taxon>
        <taxon>Acalypheae</taxon>
        <taxon>Ricinus</taxon>
    </lineage>
</organism>
<keyword evidence="3" id="KW-1185">Reference proteome</keyword>
<proteinExistence type="predicted"/>
<feature type="region of interest" description="Disordered" evidence="1">
    <location>
        <begin position="1"/>
        <end position="88"/>
    </location>
</feature>
<dbReference type="Proteomes" id="UP000008311">
    <property type="component" value="Unassembled WGS sequence"/>
</dbReference>
<dbReference type="InParanoid" id="B9TNZ7"/>
<name>B9TNZ7_RICCO</name>
<evidence type="ECO:0000313" key="3">
    <source>
        <dbReference type="Proteomes" id="UP000008311"/>
    </source>
</evidence>
<accession>B9TNZ7</accession>
<evidence type="ECO:0000256" key="1">
    <source>
        <dbReference type="SAM" id="MobiDB-lite"/>
    </source>
</evidence>
<dbReference type="EMBL" id="EQ994025">
    <property type="protein sequence ID" value="EEF22417.1"/>
    <property type="molecule type" value="Genomic_DNA"/>
</dbReference>
<sequence>MIAQTDLAEPGIGDDGDDVEDEEAEGRETRAEPEHKKDRKAQFGGRAQPGSQYGRQERHRILALKESQRGRPARDLGEPGLEKHQADHDANAEIEYGCRKFQGVQRRAVKRKRLVCRAGRFGIACRGKW</sequence>
<gene>
    <name evidence="2" type="ORF">RCOM_1986290</name>
</gene>
<evidence type="ECO:0000313" key="2">
    <source>
        <dbReference type="EMBL" id="EEF22417.1"/>
    </source>
</evidence>
<dbReference type="AlphaFoldDB" id="B9TNZ7"/>
<reference evidence="3" key="1">
    <citation type="journal article" date="2010" name="Nat. Biotechnol.">
        <title>Draft genome sequence of the oilseed species Ricinus communis.</title>
        <authorList>
            <person name="Chan A.P."/>
            <person name="Crabtree J."/>
            <person name="Zhao Q."/>
            <person name="Lorenzi H."/>
            <person name="Orvis J."/>
            <person name="Puiu D."/>
            <person name="Melake-Berhan A."/>
            <person name="Jones K.M."/>
            <person name="Redman J."/>
            <person name="Chen G."/>
            <person name="Cahoon E.B."/>
            <person name="Gedil M."/>
            <person name="Stanke M."/>
            <person name="Haas B.J."/>
            <person name="Wortman J.R."/>
            <person name="Fraser-Liggett C.M."/>
            <person name="Ravel J."/>
            <person name="Rabinowicz P.D."/>
        </authorList>
    </citation>
    <scope>NUCLEOTIDE SEQUENCE [LARGE SCALE GENOMIC DNA]</scope>
    <source>
        <strain evidence="3">cv. Hale</strain>
    </source>
</reference>
<feature type="compositionally biased region" description="Basic and acidic residues" evidence="1">
    <location>
        <begin position="26"/>
        <end position="36"/>
    </location>
</feature>